<sequence>MHLKYRPKTLEQIVGNDEIKKVIPTLRLDRPILLEGMMGSGKTSIARILASMFGADEYNITEIDCEYFSKVDNMRLELDKLTKSSLFGKKKVLILDEIHGLSDKSLKVLLTPLEKESLLKDVLIIGCTTEIKSMSEILLSRFTILRVRPLSVAESKQLLNYVCEQEGISLDKAFKQLLIEKSEGIPRILLKNINVVRGVDSIEEAKYLLELSSMGGSDPDALTLYKFLMSDLSWAKVKGVLSSILLKKSPSTIRIGLLNLISGRLVSDYFKEAEGQKLILLYENLERANQIPEKSSLIVCLYTYITNR</sequence>
<reference evidence="2" key="1">
    <citation type="submission" date="2020-03" db="EMBL/GenBank/DDBJ databases">
        <title>The deep terrestrial virosphere.</title>
        <authorList>
            <person name="Holmfeldt K."/>
            <person name="Nilsson E."/>
            <person name="Simone D."/>
            <person name="Lopez-Fernandez M."/>
            <person name="Wu X."/>
            <person name="de Brujin I."/>
            <person name="Lundin D."/>
            <person name="Andersson A."/>
            <person name="Bertilsson S."/>
            <person name="Dopson M."/>
        </authorList>
    </citation>
    <scope>NUCLEOTIDE SEQUENCE</scope>
    <source>
        <strain evidence="2">MM415A04407</strain>
    </source>
</reference>
<dbReference type="InterPro" id="IPR050238">
    <property type="entry name" value="DNA_Rep/Repair_Clamp_Loader"/>
</dbReference>
<dbReference type="InterPro" id="IPR003959">
    <property type="entry name" value="ATPase_AAA_core"/>
</dbReference>
<evidence type="ECO:0000313" key="2">
    <source>
        <dbReference type="EMBL" id="QJA69657.1"/>
    </source>
</evidence>
<protein>
    <submittedName>
        <fullName evidence="2">Putative DNA polymerase</fullName>
    </submittedName>
</protein>
<dbReference type="EMBL" id="MT141725">
    <property type="protein sequence ID" value="QJA69657.1"/>
    <property type="molecule type" value="Genomic_DNA"/>
</dbReference>
<dbReference type="Gene3D" id="3.40.50.300">
    <property type="entry name" value="P-loop containing nucleotide triphosphate hydrolases"/>
    <property type="match status" value="1"/>
</dbReference>
<proteinExistence type="predicted"/>
<dbReference type="GO" id="GO:0005524">
    <property type="term" value="F:ATP binding"/>
    <property type="evidence" value="ECO:0007669"/>
    <property type="project" value="InterPro"/>
</dbReference>
<dbReference type="GO" id="GO:0006261">
    <property type="term" value="P:DNA-templated DNA replication"/>
    <property type="evidence" value="ECO:0007669"/>
    <property type="project" value="TreeGrafter"/>
</dbReference>
<gene>
    <name evidence="2" type="ORF">MM415A04407_0006</name>
</gene>
<dbReference type="CDD" id="cd00009">
    <property type="entry name" value="AAA"/>
    <property type="match status" value="1"/>
</dbReference>
<evidence type="ECO:0000259" key="1">
    <source>
        <dbReference type="SMART" id="SM00382"/>
    </source>
</evidence>
<dbReference type="AlphaFoldDB" id="A0A6M3JLE7"/>
<dbReference type="PANTHER" id="PTHR11669">
    <property type="entry name" value="REPLICATION FACTOR C / DNA POLYMERASE III GAMMA-TAU SUBUNIT"/>
    <property type="match status" value="1"/>
</dbReference>
<dbReference type="InterPro" id="IPR027417">
    <property type="entry name" value="P-loop_NTPase"/>
</dbReference>
<dbReference type="InterPro" id="IPR003593">
    <property type="entry name" value="AAA+_ATPase"/>
</dbReference>
<dbReference type="SMART" id="SM00382">
    <property type="entry name" value="AAA"/>
    <property type="match status" value="1"/>
</dbReference>
<dbReference type="Pfam" id="PF00004">
    <property type="entry name" value="AAA"/>
    <property type="match status" value="1"/>
</dbReference>
<feature type="domain" description="AAA+ ATPase" evidence="1">
    <location>
        <begin position="28"/>
        <end position="150"/>
    </location>
</feature>
<organism evidence="2">
    <name type="scientific">viral metagenome</name>
    <dbReference type="NCBI Taxonomy" id="1070528"/>
    <lineage>
        <taxon>unclassified sequences</taxon>
        <taxon>metagenomes</taxon>
        <taxon>organismal metagenomes</taxon>
    </lineage>
</organism>
<dbReference type="SUPFAM" id="SSF52540">
    <property type="entry name" value="P-loop containing nucleoside triphosphate hydrolases"/>
    <property type="match status" value="1"/>
</dbReference>
<dbReference type="GO" id="GO:0016887">
    <property type="term" value="F:ATP hydrolysis activity"/>
    <property type="evidence" value="ECO:0007669"/>
    <property type="project" value="InterPro"/>
</dbReference>
<name>A0A6M3JLE7_9ZZZZ</name>
<accession>A0A6M3JLE7</accession>
<dbReference type="PANTHER" id="PTHR11669:SF0">
    <property type="entry name" value="PROTEIN STICHEL-LIKE 2"/>
    <property type="match status" value="1"/>
</dbReference>